<evidence type="ECO:0000256" key="1">
    <source>
        <dbReference type="SAM" id="MobiDB-lite"/>
    </source>
</evidence>
<evidence type="ECO:0000313" key="3">
    <source>
        <dbReference type="EMBL" id="EOA35977.1"/>
    </source>
</evidence>
<keyword evidence="4" id="KW-1185">Reference proteome</keyword>
<accession>R0GJC3</accession>
<feature type="region of interest" description="Disordered" evidence="1">
    <location>
        <begin position="45"/>
        <end position="79"/>
    </location>
</feature>
<dbReference type="Proteomes" id="UP000029121">
    <property type="component" value="Unassembled WGS sequence"/>
</dbReference>
<dbReference type="EMBL" id="KB870806">
    <property type="protein sequence ID" value="EOA35977.1"/>
    <property type="molecule type" value="Genomic_DNA"/>
</dbReference>
<name>R0GJC3_9BRAS</name>
<feature type="compositionally biased region" description="Low complexity" evidence="1">
    <location>
        <begin position="45"/>
        <end position="66"/>
    </location>
</feature>
<reference evidence="4" key="1">
    <citation type="journal article" date="2013" name="Nat. Genet.">
        <title>The Capsella rubella genome and the genomic consequences of rapid mating system evolution.</title>
        <authorList>
            <person name="Slotte T."/>
            <person name="Hazzouri K.M."/>
            <person name="Agren J.A."/>
            <person name="Koenig D."/>
            <person name="Maumus F."/>
            <person name="Guo Y.L."/>
            <person name="Steige K."/>
            <person name="Platts A.E."/>
            <person name="Escobar J.S."/>
            <person name="Newman L.K."/>
            <person name="Wang W."/>
            <person name="Mandakova T."/>
            <person name="Vello E."/>
            <person name="Smith L.M."/>
            <person name="Henz S.R."/>
            <person name="Steffen J."/>
            <person name="Takuno S."/>
            <person name="Brandvain Y."/>
            <person name="Coop G."/>
            <person name="Andolfatto P."/>
            <person name="Hu T.T."/>
            <person name="Blanchette M."/>
            <person name="Clark R.M."/>
            <person name="Quesneville H."/>
            <person name="Nordborg M."/>
            <person name="Gaut B.S."/>
            <person name="Lysak M.A."/>
            <person name="Jenkins J."/>
            <person name="Grimwood J."/>
            <person name="Chapman J."/>
            <person name="Prochnik S."/>
            <person name="Shu S."/>
            <person name="Rokhsar D."/>
            <person name="Schmutz J."/>
            <person name="Weigel D."/>
            <person name="Wright S.I."/>
        </authorList>
    </citation>
    <scope>NUCLEOTIDE SEQUENCE [LARGE SCALE GENOMIC DNA]</scope>
    <source>
        <strain evidence="4">cv. Monte Gargano</strain>
    </source>
</reference>
<evidence type="ECO:0000256" key="2">
    <source>
        <dbReference type="SAM" id="SignalP"/>
    </source>
</evidence>
<feature type="signal peptide" evidence="2">
    <location>
        <begin position="1"/>
        <end position="27"/>
    </location>
</feature>
<evidence type="ECO:0000313" key="4">
    <source>
        <dbReference type="Proteomes" id="UP000029121"/>
    </source>
</evidence>
<sequence length="79" mass="8377">MGLNLSSNALLLSLFLLILCLFSEIGGIETTHQRLVEEPPIELAASPSCSCGASAGSAPPIQQQRPCPRPRPCPPPRAR</sequence>
<protein>
    <submittedName>
        <fullName evidence="3">Uncharacterized protein</fullName>
    </submittedName>
</protein>
<feature type="chain" id="PRO_5004351174" evidence="2">
    <location>
        <begin position="28"/>
        <end position="79"/>
    </location>
</feature>
<proteinExistence type="predicted"/>
<feature type="compositionally biased region" description="Pro residues" evidence="1">
    <location>
        <begin position="67"/>
        <end position="79"/>
    </location>
</feature>
<organism evidence="3 4">
    <name type="scientific">Capsella rubella</name>
    <dbReference type="NCBI Taxonomy" id="81985"/>
    <lineage>
        <taxon>Eukaryota</taxon>
        <taxon>Viridiplantae</taxon>
        <taxon>Streptophyta</taxon>
        <taxon>Embryophyta</taxon>
        <taxon>Tracheophyta</taxon>
        <taxon>Spermatophyta</taxon>
        <taxon>Magnoliopsida</taxon>
        <taxon>eudicotyledons</taxon>
        <taxon>Gunneridae</taxon>
        <taxon>Pentapetalae</taxon>
        <taxon>rosids</taxon>
        <taxon>malvids</taxon>
        <taxon>Brassicales</taxon>
        <taxon>Brassicaceae</taxon>
        <taxon>Camelineae</taxon>
        <taxon>Capsella</taxon>
    </lineage>
</organism>
<dbReference type="AlphaFoldDB" id="R0GJC3"/>
<keyword evidence="2" id="KW-0732">Signal</keyword>
<gene>
    <name evidence="3" type="ORF">CARUB_v10021240mg</name>
</gene>